<protein>
    <submittedName>
        <fullName evidence="1">Uncharacterized protein</fullName>
    </submittedName>
</protein>
<evidence type="ECO:0000313" key="1">
    <source>
        <dbReference type="EMBL" id="KAL2650819.1"/>
    </source>
</evidence>
<dbReference type="AlphaFoldDB" id="A0ABD1ZHA2"/>
<accession>A0ABD1ZHA2</accession>
<keyword evidence="2" id="KW-1185">Reference proteome</keyword>
<name>A0ABD1ZHA2_9MARC</name>
<dbReference type="Proteomes" id="UP001605036">
    <property type="component" value="Unassembled WGS sequence"/>
</dbReference>
<reference evidence="1 2" key="1">
    <citation type="submission" date="2024-09" db="EMBL/GenBank/DDBJ databases">
        <title>Chromosome-scale assembly of Riccia fluitans.</title>
        <authorList>
            <person name="Paukszto L."/>
            <person name="Sawicki J."/>
            <person name="Karawczyk K."/>
            <person name="Piernik-Szablinska J."/>
            <person name="Szczecinska M."/>
            <person name="Mazdziarz M."/>
        </authorList>
    </citation>
    <scope>NUCLEOTIDE SEQUENCE [LARGE SCALE GENOMIC DNA]</scope>
    <source>
        <strain evidence="1">Rf_01</strain>
        <tissue evidence="1">Aerial parts of the thallus</tissue>
    </source>
</reference>
<gene>
    <name evidence="1" type="ORF">R1flu_018947</name>
</gene>
<sequence length="77" mass="8179">MLRGPAYACQQIHVGNGPRAGVTANSIDGQASCYHCCITFEAASAQGLGSALFRHPFEVPRGQPSPPVRICQLKRLA</sequence>
<evidence type="ECO:0000313" key="2">
    <source>
        <dbReference type="Proteomes" id="UP001605036"/>
    </source>
</evidence>
<proteinExistence type="predicted"/>
<dbReference type="EMBL" id="JBHFFA010000001">
    <property type="protein sequence ID" value="KAL2650819.1"/>
    <property type="molecule type" value="Genomic_DNA"/>
</dbReference>
<organism evidence="1 2">
    <name type="scientific">Riccia fluitans</name>
    <dbReference type="NCBI Taxonomy" id="41844"/>
    <lineage>
        <taxon>Eukaryota</taxon>
        <taxon>Viridiplantae</taxon>
        <taxon>Streptophyta</taxon>
        <taxon>Embryophyta</taxon>
        <taxon>Marchantiophyta</taxon>
        <taxon>Marchantiopsida</taxon>
        <taxon>Marchantiidae</taxon>
        <taxon>Marchantiales</taxon>
        <taxon>Ricciaceae</taxon>
        <taxon>Riccia</taxon>
    </lineage>
</organism>
<comment type="caution">
    <text evidence="1">The sequence shown here is derived from an EMBL/GenBank/DDBJ whole genome shotgun (WGS) entry which is preliminary data.</text>
</comment>